<name>A0A932R274_9BACT</name>
<evidence type="ECO:0000256" key="2">
    <source>
        <dbReference type="ARBA" id="ARBA00022980"/>
    </source>
</evidence>
<reference evidence="7" key="1">
    <citation type="submission" date="2020-07" db="EMBL/GenBank/DDBJ databases">
        <title>Huge and variable diversity of episymbiotic CPR bacteria and DPANN archaea in groundwater ecosystems.</title>
        <authorList>
            <person name="He C.Y."/>
            <person name="Keren R."/>
            <person name="Whittaker M."/>
            <person name="Farag I.F."/>
            <person name="Doudna J."/>
            <person name="Cate J.H.D."/>
            <person name="Banfield J.F."/>
        </authorList>
    </citation>
    <scope>NUCLEOTIDE SEQUENCE</scope>
    <source>
        <strain evidence="7">NC_groundwater_973_Pr1_S-0.2um_54_13</strain>
    </source>
</reference>
<dbReference type="AlphaFoldDB" id="A0A932R274"/>
<dbReference type="FunFam" id="3.30.1490.10:FF:000001">
    <property type="entry name" value="30S ribosomal protein S8"/>
    <property type="match status" value="1"/>
</dbReference>
<dbReference type="GO" id="GO:0005840">
    <property type="term" value="C:ribosome"/>
    <property type="evidence" value="ECO:0007669"/>
    <property type="project" value="UniProtKB-KW"/>
</dbReference>
<dbReference type="InterPro" id="IPR000630">
    <property type="entry name" value="Ribosomal_uS8"/>
</dbReference>
<proteinExistence type="inferred from homology"/>
<keyword evidence="2 6" id="KW-0689">Ribosomal protein</keyword>
<keyword evidence="3 6" id="KW-0687">Ribonucleoprotein</keyword>
<organism evidence="7 8">
    <name type="scientific">Candidatus Sungiibacteriota bacterium</name>
    <dbReference type="NCBI Taxonomy" id="2750080"/>
    <lineage>
        <taxon>Bacteria</taxon>
        <taxon>Candidatus Sungiibacteriota</taxon>
    </lineage>
</organism>
<dbReference type="Gene3D" id="3.30.1370.30">
    <property type="match status" value="1"/>
</dbReference>
<dbReference type="Proteomes" id="UP000753196">
    <property type="component" value="Unassembled WGS sequence"/>
</dbReference>
<dbReference type="PROSITE" id="PS00053">
    <property type="entry name" value="RIBOSOMAL_S8"/>
    <property type="match status" value="1"/>
</dbReference>
<evidence type="ECO:0000256" key="4">
    <source>
        <dbReference type="ARBA" id="ARBA00035258"/>
    </source>
</evidence>
<dbReference type="Gene3D" id="3.30.1490.10">
    <property type="match status" value="1"/>
</dbReference>
<evidence type="ECO:0000313" key="7">
    <source>
        <dbReference type="EMBL" id="MBI3631075.1"/>
    </source>
</evidence>
<gene>
    <name evidence="7" type="primary">rpsH</name>
    <name evidence="7" type="ORF">HY221_01950</name>
</gene>
<evidence type="ECO:0000313" key="8">
    <source>
        <dbReference type="Proteomes" id="UP000753196"/>
    </source>
</evidence>
<dbReference type="GO" id="GO:0006412">
    <property type="term" value="P:translation"/>
    <property type="evidence" value="ECO:0007669"/>
    <property type="project" value="InterPro"/>
</dbReference>
<dbReference type="SUPFAM" id="SSF56047">
    <property type="entry name" value="Ribosomal protein S8"/>
    <property type="match status" value="1"/>
</dbReference>
<dbReference type="NCBIfam" id="NF001109">
    <property type="entry name" value="PRK00136.1"/>
    <property type="match status" value="1"/>
</dbReference>
<sequence length="127" mass="14287">MDPVSDMFIRIKNAQRAGHQRVQIPYSRLKHEIAKVLERHGFLDQIERRGKRVRKVLEVGLKGGKDAPAVHDIAFISKPSRRLYSSWRELRAHGRRGIVVVSTPKGVMSGAEARAAKVGGELIAEVW</sequence>
<evidence type="ECO:0000256" key="1">
    <source>
        <dbReference type="ARBA" id="ARBA00006471"/>
    </source>
</evidence>
<dbReference type="Pfam" id="PF00410">
    <property type="entry name" value="Ribosomal_S8"/>
    <property type="match status" value="1"/>
</dbReference>
<dbReference type="GO" id="GO:1990904">
    <property type="term" value="C:ribonucleoprotein complex"/>
    <property type="evidence" value="ECO:0007669"/>
    <property type="project" value="UniProtKB-KW"/>
</dbReference>
<dbReference type="InterPro" id="IPR035987">
    <property type="entry name" value="Ribosomal_uS8_sf"/>
</dbReference>
<evidence type="ECO:0000256" key="3">
    <source>
        <dbReference type="ARBA" id="ARBA00023274"/>
    </source>
</evidence>
<dbReference type="InterPro" id="IPR047863">
    <property type="entry name" value="Ribosomal_uS8_CS"/>
</dbReference>
<comment type="similarity">
    <text evidence="1 6">Belongs to the universal ribosomal protein uS8 family.</text>
</comment>
<protein>
    <recommendedName>
        <fullName evidence="4">Small ribosomal subunit protein uS8</fullName>
    </recommendedName>
    <alternativeName>
        <fullName evidence="5">30S ribosomal protein S8</fullName>
    </alternativeName>
</protein>
<comment type="caution">
    <text evidence="7">The sequence shown here is derived from an EMBL/GenBank/DDBJ whole genome shotgun (WGS) entry which is preliminary data.</text>
</comment>
<dbReference type="GO" id="GO:0005737">
    <property type="term" value="C:cytoplasm"/>
    <property type="evidence" value="ECO:0007669"/>
    <property type="project" value="UniProtKB-ARBA"/>
</dbReference>
<evidence type="ECO:0000256" key="5">
    <source>
        <dbReference type="ARBA" id="ARBA00035525"/>
    </source>
</evidence>
<dbReference type="EMBL" id="JACQCR010000044">
    <property type="protein sequence ID" value="MBI3631075.1"/>
    <property type="molecule type" value="Genomic_DNA"/>
</dbReference>
<accession>A0A932R274</accession>
<dbReference type="PANTHER" id="PTHR11758">
    <property type="entry name" value="40S RIBOSOMAL PROTEIN S15A"/>
    <property type="match status" value="1"/>
</dbReference>
<dbReference type="GO" id="GO:0003735">
    <property type="term" value="F:structural constituent of ribosome"/>
    <property type="evidence" value="ECO:0007669"/>
    <property type="project" value="InterPro"/>
</dbReference>
<evidence type="ECO:0000256" key="6">
    <source>
        <dbReference type="RuleBase" id="RU003660"/>
    </source>
</evidence>